<feature type="signal peptide" evidence="1">
    <location>
        <begin position="1"/>
        <end position="16"/>
    </location>
</feature>
<reference evidence="2" key="2">
    <citation type="submission" date="2020-05" db="EMBL/GenBank/DDBJ databases">
        <authorList>
            <person name="Kim H.-S."/>
            <person name="Proctor R.H."/>
            <person name="Brown D.W."/>
        </authorList>
    </citation>
    <scope>NUCLEOTIDE SEQUENCE</scope>
    <source>
        <strain evidence="2">NRRL 20472</strain>
    </source>
</reference>
<evidence type="ECO:0000313" key="3">
    <source>
        <dbReference type="Proteomes" id="UP000622797"/>
    </source>
</evidence>
<protein>
    <recommendedName>
        <fullName evidence="4">Ricin B lectin domain-containing protein</fullName>
    </recommendedName>
</protein>
<gene>
    <name evidence="2" type="ORF">FSARC_12863</name>
</gene>
<proteinExistence type="predicted"/>
<evidence type="ECO:0000256" key="1">
    <source>
        <dbReference type="SAM" id="SignalP"/>
    </source>
</evidence>
<dbReference type="EMBL" id="JABEXW010000910">
    <property type="protein sequence ID" value="KAF4951634.1"/>
    <property type="molecule type" value="Genomic_DNA"/>
</dbReference>
<name>A0A8H4WVS0_9HYPO</name>
<dbReference type="Proteomes" id="UP000622797">
    <property type="component" value="Unassembled WGS sequence"/>
</dbReference>
<evidence type="ECO:0008006" key="4">
    <source>
        <dbReference type="Google" id="ProtNLM"/>
    </source>
</evidence>
<evidence type="ECO:0000313" key="2">
    <source>
        <dbReference type="EMBL" id="KAF4951634.1"/>
    </source>
</evidence>
<organism evidence="2 3">
    <name type="scientific">Fusarium sarcochroum</name>
    <dbReference type="NCBI Taxonomy" id="1208366"/>
    <lineage>
        <taxon>Eukaryota</taxon>
        <taxon>Fungi</taxon>
        <taxon>Dikarya</taxon>
        <taxon>Ascomycota</taxon>
        <taxon>Pezizomycotina</taxon>
        <taxon>Sordariomycetes</taxon>
        <taxon>Hypocreomycetidae</taxon>
        <taxon>Hypocreales</taxon>
        <taxon>Nectriaceae</taxon>
        <taxon>Fusarium</taxon>
        <taxon>Fusarium lateritium species complex</taxon>
    </lineage>
</organism>
<comment type="caution">
    <text evidence="2">The sequence shown here is derived from an EMBL/GenBank/DDBJ whole genome shotgun (WGS) entry which is preliminary data.</text>
</comment>
<feature type="chain" id="PRO_5034487686" description="Ricin B lectin domain-containing protein" evidence="1">
    <location>
        <begin position="17"/>
        <end position="165"/>
    </location>
</feature>
<accession>A0A8H4WVS0</accession>
<sequence length="165" mass="17930">MKYFTLLALFYTLAAAAVLPRDTVWDGHCCFTLHDVSSGATVQENTDGNLLLNAGKTNGFFCIDLSNSQNILRDHAFNACFLNPNGVFKCVDPTPGFQSWTLKKSGSNTLLQHDGDNTFNSCSKTSLSAKGTLLYGDKHADATTCKKATLKAKNFKGTCKNFSAR</sequence>
<keyword evidence="3" id="KW-1185">Reference proteome</keyword>
<keyword evidence="1" id="KW-0732">Signal</keyword>
<dbReference type="OrthoDB" id="4912193at2759"/>
<dbReference type="AlphaFoldDB" id="A0A8H4WVS0"/>
<reference evidence="2" key="1">
    <citation type="journal article" date="2020" name="BMC Genomics">
        <title>Correction to: Identification and distribution of gene clusters required for synthesis of sphingolipid metabolism inhibitors in diverse species of the filamentous fungus Fusarium.</title>
        <authorList>
            <person name="Kim H.S."/>
            <person name="Lohmar J.M."/>
            <person name="Busman M."/>
            <person name="Brown D.W."/>
            <person name="Naumann T.A."/>
            <person name="Divon H.H."/>
            <person name="Lysoe E."/>
            <person name="Uhlig S."/>
            <person name="Proctor R.H."/>
        </authorList>
    </citation>
    <scope>NUCLEOTIDE SEQUENCE</scope>
    <source>
        <strain evidence="2">NRRL 20472</strain>
    </source>
</reference>